<dbReference type="AlphaFoldDB" id="A0A8J4EI54"/>
<sequence length="1031" mass="109969">MLDDVLVAAAGGEGSAVLVTGPAGIGKTALCREVAARARRAGFTVAWGGCWPDGGAPPWWPWPEILGAVDGGRGADLFGAAHDAVEPERFARFTAILRILDAASAQAPLLVVVDDIHAADASALLLVRFLARSVPWRPVLLLLTRRDAAAGPQPQDPDLHDETIPVTLGGLDRADTGALVRAWGEPIDDDLLTTLFRVTGGHPLHLRRVMAMGGPHEARHGVREVIARAVRGLSDHACRELSLAALLGPAPSVFEAATLNRISPAALRESLAEAAADGLVELVGRSRFTFTHELVREVLVEQLRPAEEAEAHARAADLLSGPAGDVDRLTRRARHALLAADRSATDARLAVTACRAAARAMLDSFGYEPAADLFAAAVAAHERAGTDEPRAPLLVEHAETVLRCGRLAEARALFDTAARAADAEGDVVAMASAAAGLGGVWINEHRDRWDRERVAALQRRALAALPPDEAHLRHRLRLRLAAEAVYQGGPVDAAVAALDDARRLGDGGVLAEALSLVHHALLTPRHTADRLPLADELIAVASRAGEGMLALLGLCWRTVDLFHLGDHRAERTLTELGRRADALGCLSIRYIVDAISTMLLIRSGRLEEAEASASACYDLGARVGDPDAMGILGAHLMSIRWLQGRDVEMLPMVEEIAGSPGLNPAEFAFQATAASLAARDGQREKAEQTLDRLLEPGLEVLPESSTWLAGMLAIVEAARALDNRELARRAHAVLLPYAALPVMPSLAVTCFGSVERVLGLAALVLGDRSLAVAHLERAVAANRDLGNLPVTAVTRADLAEALMARCGPGDRDRARELVERACADADGMGMAARTAAWRGILGRTVARDGTIRRQNRYWALTVDDRRVVVADRIGVRYLVRLLTNPDRAVPALELAGTPAGAALAATSSQPLADGPARAAYRRRVQQLTDALSTADARGDHVGSERLQSELDALLDELRRMTGRGGRSRAFVDESERARTAVRKAIKRAIDEIAATEPELGLMLRTTVTTGYVCRYTPDPVEPVTWTHLTSS</sequence>
<organism evidence="5 6">
    <name type="scientific">Virgisporangium ochraceum</name>
    <dbReference type="NCBI Taxonomy" id="65505"/>
    <lineage>
        <taxon>Bacteria</taxon>
        <taxon>Bacillati</taxon>
        <taxon>Actinomycetota</taxon>
        <taxon>Actinomycetes</taxon>
        <taxon>Micromonosporales</taxon>
        <taxon>Micromonosporaceae</taxon>
        <taxon>Virgisporangium</taxon>
    </lineage>
</organism>
<evidence type="ECO:0000256" key="2">
    <source>
        <dbReference type="ARBA" id="ARBA00022840"/>
    </source>
</evidence>
<dbReference type="InterPro" id="IPR027417">
    <property type="entry name" value="P-loop_NTPase"/>
</dbReference>
<feature type="coiled-coil region" evidence="3">
    <location>
        <begin position="917"/>
        <end position="963"/>
    </location>
</feature>
<keyword evidence="2" id="KW-0067">ATP-binding</keyword>
<name>A0A8J4EI54_9ACTN</name>
<proteinExistence type="predicted"/>
<feature type="domain" description="AAA+ ATPase" evidence="4">
    <location>
        <begin position="13"/>
        <end position="233"/>
    </location>
</feature>
<reference evidence="5" key="1">
    <citation type="submission" date="2021-01" db="EMBL/GenBank/DDBJ databases">
        <title>Whole genome shotgun sequence of Virgisporangium ochraceum NBRC 16418.</title>
        <authorList>
            <person name="Komaki H."/>
            <person name="Tamura T."/>
        </authorList>
    </citation>
    <scope>NUCLEOTIDE SEQUENCE</scope>
    <source>
        <strain evidence="5">NBRC 16418</strain>
    </source>
</reference>
<dbReference type="EMBL" id="BOPH01000105">
    <property type="protein sequence ID" value="GIJ72897.1"/>
    <property type="molecule type" value="Genomic_DNA"/>
</dbReference>
<dbReference type="Gene3D" id="1.25.40.10">
    <property type="entry name" value="Tetratricopeptide repeat domain"/>
    <property type="match status" value="1"/>
</dbReference>
<dbReference type="GO" id="GO:0004016">
    <property type="term" value="F:adenylate cyclase activity"/>
    <property type="evidence" value="ECO:0007669"/>
    <property type="project" value="TreeGrafter"/>
</dbReference>
<dbReference type="PANTHER" id="PTHR16305">
    <property type="entry name" value="TESTICULAR SOLUBLE ADENYLYL CYCLASE"/>
    <property type="match status" value="1"/>
</dbReference>
<protein>
    <recommendedName>
        <fullName evidence="4">AAA+ ATPase domain-containing protein</fullName>
    </recommendedName>
</protein>
<dbReference type="Pfam" id="PF13191">
    <property type="entry name" value="AAA_16"/>
    <property type="match status" value="1"/>
</dbReference>
<keyword evidence="3" id="KW-0175">Coiled coil</keyword>
<comment type="caution">
    <text evidence="5">The sequence shown here is derived from an EMBL/GenBank/DDBJ whole genome shotgun (WGS) entry which is preliminary data.</text>
</comment>
<accession>A0A8J4EI54</accession>
<dbReference type="SUPFAM" id="SSF52540">
    <property type="entry name" value="P-loop containing nucleoside triphosphate hydrolases"/>
    <property type="match status" value="1"/>
</dbReference>
<evidence type="ECO:0000256" key="1">
    <source>
        <dbReference type="ARBA" id="ARBA00022741"/>
    </source>
</evidence>
<dbReference type="InterPro" id="IPR003593">
    <property type="entry name" value="AAA+_ATPase"/>
</dbReference>
<dbReference type="GO" id="GO:0005737">
    <property type="term" value="C:cytoplasm"/>
    <property type="evidence" value="ECO:0007669"/>
    <property type="project" value="TreeGrafter"/>
</dbReference>
<dbReference type="PANTHER" id="PTHR16305:SF28">
    <property type="entry name" value="GUANYLATE CYCLASE DOMAIN-CONTAINING PROTEIN"/>
    <property type="match status" value="1"/>
</dbReference>
<evidence type="ECO:0000256" key="3">
    <source>
        <dbReference type="SAM" id="Coils"/>
    </source>
</evidence>
<dbReference type="Gene3D" id="3.40.50.300">
    <property type="entry name" value="P-loop containing nucleotide triphosphate hydrolases"/>
    <property type="match status" value="1"/>
</dbReference>
<dbReference type="SMART" id="SM00382">
    <property type="entry name" value="AAA"/>
    <property type="match status" value="1"/>
</dbReference>
<evidence type="ECO:0000313" key="6">
    <source>
        <dbReference type="Proteomes" id="UP000635606"/>
    </source>
</evidence>
<keyword evidence="1" id="KW-0547">Nucleotide-binding</keyword>
<dbReference type="InterPro" id="IPR041664">
    <property type="entry name" value="AAA_16"/>
</dbReference>
<evidence type="ECO:0000313" key="5">
    <source>
        <dbReference type="EMBL" id="GIJ72897.1"/>
    </source>
</evidence>
<dbReference type="InterPro" id="IPR011990">
    <property type="entry name" value="TPR-like_helical_dom_sf"/>
</dbReference>
<dbReference type="GO" id="GO:0005524">
    <property type="term" value="F:ATP binding"/>
    <property type="evidence" value="ECO:0007669"/>
    <property type="project" value="UniProtKB-KW"/>
</dbReference>
<dbReference type="Proteomes" id="UP000635606">
    <property type="component" value="Unassembled WGS sequence"/>
</dbReference>
<keyword evidence="6" id="KW-1185">Reference proteome</keyword>
<evidence type="ECO:0000259" key="4">
    <source>
        <dbReference type="SMART" id="SM00382"/>
    </source>
</evidence>
<gene>
    <name evidence="5" type="ORF">Voc01_078140</name>
</gene>